<dbReference type="EMBL" id="CADCVO010000090">
    <property type="protein sequence ID" value="CAA9472954.1"/>
    <property type="molecule type" value="Genomic_DNA"/>
</dbReference>
<feature type="region of interest" description="Disordered" evidence="1">
    <location>
        <begin position="1"/>
        <end position="101"/>
    </location>
</feature>
<gene>
    <name evidence="2" type="ORF">AVDCRST_MAG13-607</name>
</gene>
<sequence length="101" mass="10828">ALGRRPGRGIRPGRAPDGRRDLRRRARRLRRRGRPGPRPRPGLAVAGPPVAAAHGGGPRPRLAGHLGDRRGRRARLRRAGAQRRDGVRAAHPRAPAAGAPV</sequence>
<feature type="compositionally biased region" description="Basic residues" evidence="1">
    <location>
        <begin position="70"/>
        <end position="81"/>
    </location>
</feature>
<feature type="non-terminal residue" evidence="2">
    <location>
        <position position="101"/>
    </location>
</feature>
<dbReference type="AlphaFoldDB" id="A0A6J4RR27"/>
<protein>
    <submittedName>
        <fullName evidence="2">Uncharacterized protein</fullName>
    </submittedName>
</protein>
<reference evidence="2" key="1">
    <citation type="submission" date="2020-02" db="EMBL/GenBank/DDBJ databases">
        <authorList>
            <person name="Meier V. D."/>
        </authorList>
    </citation>
    <scope>NUCLEOTIDE SEQUENCE</scope>
    <source>
        <strain evidence="2">AVDCRST_MAG13</strain>
    </source>
</reference>
<feature type="compositionally biased region" description="Basic residues" evidence="1">
    <location>
        <begin position="21"/>
        <end position="37"/>
    </location>
</feature>
<name>A0A6J4RR27_9ACTN</name>
<feature type="compositionally biased region" description="Low complexity" evidence="1">
    <location>
        <begin position="41"/>
        <end position="65"/>
    </location>
</feature>
<feature type="non-terminal residue" evidence="2">
    <location>
        <position position="1"/>
    </location>
</feature>
<evidence type="ECO:0000256" key="1">
    <source>
        <dbReference type="SAM" id="MobiDB-lite"/>
    </source>
</evidence>
<accession>A0A6J4RR27</accession>
<organism evidence="2">
    <name type="scientific">uncultured Solirubrobacteraceae bacterium</name>
    <dbReference type="NCBI Taxonomy" id="1162706"/>
    <lineage>
        <taxon>Bacteria</taxon>
        <taxon>Bacillati</taxon>
        <taxon>Actinomycetota</taxon>
        <taxon>Thermoleophilia</taxon>
        <taxon>Solirubrobacterales</taxon>
        <taxon>Solirubrobacteraceae</taxon>
        <taxon>environmental samples</taxon>
    </lineage>
</organism>
<evidence type="ECO:0000313" key="2">
    <source>
        <dbReference type="EMBL" id="CAA9472954.1"/>
    </source>
</evidence>
<proteinExistence type="predicted"/>
<feature type="compositionally biased region" description="Low complexity" evidence="1">
    <location>
        <begin position="92"/>
        <end position="101"/>
    </location>
</feature>